<dbReference type="Proteomes" id="UP000199758">
    <property type="component" value="Unassembled WGS sequence"/>
</dbReference>
<dbReference type="InterPro" id="IPR034746">
    <property type="entry name" value="POTRA"/>
</dbReference>
<evidence type="ECO:0000256" key="8">
    <source>
        <dbReference type="ARBA" id="ARBA00023306"/>
    </source>
</evidence>
<name>A0A1M5R7U5_9GAMM</name>
<dbReference type="GO" id="GO:0032153">
    <property type="term" value="C:cell division site"/>
    <property type="evidence" value="ECO:0007669"/>
    <property type="project" value="UniProtKB-UniRule"/>
</dbReference>
<dbReference type="HAMAP" id="MF_00911">
    <property type="entry name" value="FtsQ_subfam"/>
    <property type="match status" value="1"/>
</dbReference>
<feature type="transmembrane region" description="Helical" evidence="9">
    <location>
        <begin position="30"/>
        <end position="49"/>
    </location>
</feature>
<keyword evidence="4 9" id="KW-0132">Cell division</keyword>
<dbReference type="GO" id="GO:0090529">
    <property type="term" value="P:cell septum assembly"/>
    <property type="evidence" value="ECO:0007669"/>
    <property type="project" value="InterPro"/>
</dbReference>
<accession>A0A1M5R7U5</accession>
<evidence type="ECO:0000313" key="13">
    <source>
        <dbReference type="Proteomes" id="UP000199758"/>
    </source>
</evidence>
<keyword evidence="7 9" id="KW-0472">Membrane</keyword>
<evidence type="ECO:0000256" key="9">
    <source>
        <dbReference type="HAMAP-Rule" id="MF_00911"/>
    </source>
</evidence>
<keyword evidence="3 9" id="KW-0997">Cell inner membrane</keyword>
<evidence type="ECO:0000256" key="6">
    <source>
        <dbReference type="ARBA" id="ARBA00022989"/>
    </source>
</evidence>
<keyword evidence="13" id="KW-1185">Reference proteome</keyword>
<dbReference type="AlphaFoldDB" id="A0A1M5R7U5"/>
<evidence type="ECO:0000256" key="1">
    <source>
        <dbReference type="ARBA" id="ARBA00004370"/>
    </source>
</evidence>
<dbReference type="STRING" id="490188.SAMN04488068_2947"/>
<evidence type="ECO:0000256" key="3">
    <source>
        <dbReference type="ARBA" id="ARBA00022519"/>
    </source>
</evidence>
<protein>
    <recommendedName>
        <fullName evidence="9">Cell division protein FtsQ</fullName>
    </recommendedName>
</protein>
<comment type="subunit">
    <text evidence="9">Part of a complex composed of FtsB, FtsL and FtsQ.</text>
</comment>
<evidence type="ECO:0000256" key="5">
    <source>
        <dbReference type="ARBA" id="ARBA00022692"/>
    </source>
</evidence>
<keyword evidence="5 9" id="KW-0812">Transmembrane</keyword>
<dbReference type="Pfam" id="PF08478">
    <property type="entry name" value="POTRA_1"/>
    <property type="match status" value="1"/>
</dbReference>
<dbReference type="OrthoDB" id="9790370at2"/>
<feature type="region of interest" description="Disordered" evidence="10">
    <location>
        <begin position="260"/>
        <end position="281"/>
    </location>
</feature>
<feature type="compositionally biased region" description="Low complexity" evidence="10">
    <location>
        <begin position="260"/>
        <end position="275"/>
    </location>
</feature>
<dbReference type="Gene3D" id="3.10.20.310">
    <property type="entry name" value="membrane protein fhac"/>
    <property type="match status" value="1"/>
</dbReference>
<comment type="subcellular location">
    <subcellularLocation>
        <location evidence="9">Cell inner membrane</location>
        <topology evidence="9">Single-pass type II membrane protein</topology>
    </subcellularLocation>
    <subcellularLocation>
        <location evidence="1">Membrane</location>
    </subcellularLocation>
    <text evidence="9">Localizes to the division septum.</text>
</comment>
<reference evidence="12 13" key="1">
    <citation type="submission" date="2016-11" db="EMBL/GenBank/DDBJ databases">
        <authorList>
            <person name="Jaros S."/>
            <person name="Januszkiewicz K."/>
            <person name="Wedrychowicz H."/>
        </authorList>
    </citation>
    <scope>NUCLEOTIDE SEQUENCE [LARGE SCALE GENOMIC DNA]</scope>
    <source>
        <strain evidence="12 13">CGMCC 1.7049</strain>
    </source>
</reference>
<evidence type="ECO:0000256" key="2">
    <source>
        <dbReference type="ARBA" id="ARBA00022475"/>
    </source>
</evidence>
<dbReference type="PROSITE" id="PS51779">
    <property type="entry name" value="POTRA"/>
    <property type="match status" value="1"/>
</dbReference>
<dbReference type="PANTHER" id="PTHR35851:SF1">
    <property type="entry name" value="CELL DIVISION PROTEIN FTSQ"/>
    <property type="match status" value="1"/>
</dbReference>
<sequence length="281" mass="30469">MPVTTFDRAPRALPAMPLAAPLSLRLSPHLFRVGLGLLLLVLLVAALRWQQPMLNQLQVEGRFQRVTPESVRRVSAMRLAQGFFSVDLAQIRQDVAELPWVQRARVERVWPAGVLIRVWEREPFARWNDAALLDTQSASFTPEADDLQDPKLATLPRLGGTPGNEKLVSDTYRQMADALAGSPLALAGLQLDARGEWTAQTRRGIELRLGPGNAADKLPVLRGALPAALGERLGEVAYVDLRYTNGFAIGWAARNRTDAAGSAASSPGRASARSATDNGGL</sequence>
<dbReference type="EMBL" id="FQWZ01000007">
    <property type="protein sequence ID" value="SHH22301.1"/>
    <property type="molecule type" value="Genomic_DNA"/>
</dbReference>
<feature type="domain" description="POTRA" evidence="11">
    <location>
        <begin position="52"/>
        <end position="121"/>
    </location>
</feature>
<dbReference type="InterPro" id="IPR026579">
    <property type="entry name" value="FtsQ"/>
</dbReference>
<dbReference type="InterPro" id="IPR045335">
    <property type="entry name" value="FtsQ_C_sf"/>
</dbReference>
<dbReference type="Pfam" id="PF03799">
    <property type="entry name" value="FtsQ_DivIB_C"/>
    <property type="match status" value="1"/>
</dbReference>
<dbReference type="PANTHER" id="PTHR35851">
    <property type="entry name" value="CELL DIVISION PROTEIN FTSQ"/>
    <property type="match status" value="1"/>
</dbReference>
<dbReference type="GO" id="GO:0043093">
    <property type="term" value="P:FtsZ-dependent cytokinesis"/>
    <property type="evidence" value="ECO:0007669"/>
    <property type="project" value="UniProtKB-UniRule"/>
</dbReference>
<gene>
    <name evidence="9" type="primary">ftsQ</name>
    <name evidence="12" type="ORF">SAMN04488068_2947</name>
</gene>
<evidence type="ECO:0000256" key="10">
    <source>
        <dbReference type="SAM" id="MobiDB-lite"/>
    </source>
</evidence>
<evidence type="ECO:0000259" key="11">
    <source>
        <dbReference type="PROSITE" id="PS51779"/>
    </source>
</evidence>
<comment type="function">
    <text evidence="9">Essential cell division protein. May link together the upstream cell division proteins, which are predominantly cytoplasmic, with the downstream cell division proteins, which are predominantly periplasmic. May control correct divisome assembly.</text>
</comment>
<evidence type="ECO:0000256" key="7">
    <source>
        <dbReference type="ARBA" id="ARBA00023136"/>
    </source>
</evidence>
<evidence type="ECO:0000313" key="12">
    <source>
        <dbReference type="EMBL" id="SHH22301.1"/>
    </source>
</evidence>
<keyword evidence="6 9" id="KW-1133">Transmembrane helix</keyword>
<evidence type="ECO:0000256" key="4">
    <source>
        <dbReference type="ARBA" id="ARBA00022618"/>
    </source>
</evidence>
<keyword evidence="2 9" id="KW-1003">Cell membrane</keyword>
<dbReference type="Gene3D" id="3.40.50.11690">
    <property type="entry name" value="Cell division protein FtsQ/DivIB"/>
    <property type="match status" value="1"/>
</dbReference>
<dbReference type="GO" id="GO:0005886">
    <property type="term" value="C:plasma membrane"/>
    <property type="evidence" value="ECO:0007669"/>
    <property type="project" value="UniProtKB-SubCell"/>
</dbReference>
<comment type="similarity">
    <text evidence="9">Belongs to the FtsQ/DivIB family. FtsQ subfamily.</text>
</comment>
<dbReference type="InterPro" id="IPR013685">
    <property type="entry name" value="POTRA_FtsQ_type"/>
</dbReference>
<organism evidence="12 13">
    <name type="scientific">Hydrocarboniphaga daqingensis</name>
    <dbReference type="NCBI Taxonomy" id="490188"/>
    <lineage>
        <taxon>Bacteria</taxon>
        <taxon>Pseudomonadati</taxon>
        <taxon>Pseudomonadota</taxon>
        <taxon>Gammaproteobacteria</taxon>
        <taxon>Nevskiales</taxon>
        <taxon>Nevskiaceae</taxon>
        <taxon>Hydrocarboniphaga</taxon>
    </lineage>
</organism>
<keyword evidence="8 9" id="KW-0131">Cell cycle</keyword>
<dbReference type="RefSeq" id="WP_072898623.1">
    <property type="nucleotide sequence ID" value="NZ_FQWZ01000007.1"/>
</dbReference>
<dbReference type="InterPro" id="IPR005548">
    <property type="entry name" value="Cell_div_FtsQ/DivIB_C"/>
</dbReference>
<proteinExistence type="inferred from homology"/>